<evidence type="ECO:0008006" key="4">
    <source>
        <dbReference type="Google" id="ProtNLM"/>
    </source>
</evidence>
<keyword evidence="1" id="KW-1133">Transmembrane helix</keyword>
<keyword evidence="1" id="KW-0472">Membrane</keyword>
<sequence>MKNNKGINLFVLGMSLSTIGMTFLADYRTLQYSSMILGLLIMIYSVFVIDKLKKNQTKK</sequence>
<name>A0ABM6PXT6_9FLAO</name>
<evidence type="ECO:0000313" key="2">
    <source>
        <dbReference type="EMBL" id="AUC21538.1"/>
    </source>
</evidence>
<gene>
    <name evidence="2" type="ORF">BTO15_05205</name>
</gene>
<evidence type="ECO:0000313" key="3">
    <source>
        <dbReference type="Proteomes" id="UP000232721"/>
    </source>
</evidence>
<accession>A0ABM6PXT6</accession>
<keyword evidence="1" id="KW-0812">Transmembrane</keyword>
<proteinExistence type="predicted"/>
<evidence type="ECO:0000256" key="1">
    <source>
        <dbReference type="SAM" id="Phobius"/>
    </source>
</evidence>
<feature type="transmembrane region" description="Helical" evidence="1">
    <location>
        <begin position="7"/>
        <end position="25"/>
    </location>
</feature>
<dbReference type="Proteomes" id="UP000232721">
    <property type="component" value="Chromosome"/>
</dbReference>
<protein>
    <recommendedName>
        <fullName evidence="4">Gliding motility protein GldL</fullName>
    </recommendedName>
</protein>
<feature type="transmembrane region" description="Helical" evidence="1">
    <location>
        <begin position="31"/>
        <end position="49"/>
    </location>
</feature>
<dbReference type="EMBL" id="CP019336">
    <property type="protein sequence ID" value="AUC21538.1"/>
    <property type="molecule type" value="Genomic_DNA"/>
</dbReference>
<organism evidence="2 3">
    <name type="scientific">Polaribacter sejongensis</name>
    <dbReference type="NCBI Taxonomy" id="985043"/>
    <lineage>
        <taxon>Bacteria</taxon>
        <taxon>Pseudomonadati</taxon>
        <taxon>Bacteroidota</taxon>
        <taxon>Flavobacteriia</taxon>
        <taxon>Flavobacteriales</taxon>
        <taxon>Flavobacteriaceae</taxon>
    </lineage>
</organism>
<reference evidence="2 3" key="1">
    <citation type="submission" date="2017-02" db="EMBL/GenBank/DDBJ databases">
        <title>Trade-off between light-utilization and light-protection in marine flavobacteria.</title>
        <authorList>
            <person name="Kumagai Y."/>
            <person name="Yoshizawa S."/>
            <person name="Kogure K."/>
            <person name="Iwasaki W."/>
        </authorList>
    </citation>
    <scope>NUCLEOTIDE SEQUENCE [LARGE SCALE GENOMIC DNA]</scope>
    <source>
        <strain evidence="2 3">KCTC 23670</strain>
    </source>
</reference>
<keyword evidence="3" id="KW-1185">Reference proteome</keyword>